<dbReference type="EMBL" id="BMNM01000001">
    <property type="protein sequence ID" value="GGI70107.1"/>
    <property type="molecule type" value="Genomic_DNA"/>
</dbReference>
<protein>
    <recommendedName>
        <fullName evidence="8">DUF86 domain-containing protein</fullName>
    </recommendedName>
</protein>
<keyword evidence="2" id="KW-0540">Nuclease</keyword>
<proteinExistence type="predicted"/>
<organism evidence="5 6">
    <name type="scientific">Vulcanisaeta souniana JCM 11219</name>
    <dbReference type="NCBI Taxonomy" id="1293586"/>
    <lineage>
        <taxon>Archaea</taxon>
        <taxon>Thermoproteota</taxon>
        <taxon>Thermoprotei</taxon>
        <taxon>Thermoproteales</taxon>
        <taxon>Thermoproteaceae</taxon>
        <taxon>Vulcanisaeta</taxon>
    </lineage>
</organism>
<keyword evidence="1" id="KW-1277">Toxin-antitoxin system</keyword>
<name>A0A830EGV9_9CREN</name>
<sequence>MDFRNVVVHGYANLDLNVVNEILRSRSYRKVLELALALRDRARQYWDP</sequence>
<reference evidence="4" key="4">
    <citation type="journal article" date="2023" name="Microbiol. Resour. Announc.">
        <title>Complete Genome Sequence of Vulcanisaeta souniana Strain IC-059, a Hyperthermophilic Archaeon Isolated from Hot Spring Water in Japan.</title>
        <authorList>
            <person name="Kato S."/>
            <person name="Itoh T."/>
            <person name="Wu L."/>
            <person name="Ma J."/>
            <person name="Ohkuma M."/>
        </authorList>
    </citation>
    <scope>NUCLEOTIDE SEQUENCE</scope>
    <source>
        <strain evidence="4">JCM 11219</strain>
    </source>
</reference>
<evidence type="ECO:0000256" key="2">
    <source>
        <dbReference type="ARBA" id="ARBA00022722"/>
    </source>
</evidence>
<dbReference type="Pfam" id="PF01934">
    <property type="entry name" value="HepT-like"/>
    <property type="match status" value="1"/>
</dbReference>
<evidence type="ECO:0000313" key="7">
    <source>
        <dbReference type="Proteomes" id="UP001060771"/>
    </source>
</evidence>
<keyword evidence="7" id="KW-1185">Reference proteome</keyword>
<dbReference type="AlphaFoldDB" id="A0A830EGV9"/>
<dbReference type="Proteomes" id="UP000657075">
    <property type="component" value="Unassembled WGS sequence"/>
</dbReference>
<dbReference type="GO" id="GO:0110001">
    <property type="term" value="C:toxin-antitoxin complex"/>
    <property type="evidence" value="ECO:0007669"/>
    <property type="project" value="InterPro"/>
</dbReference>
<evidence type="ECO:0000256" key="1">
    <source>
        <dbReference type="ARBA" id="ARBA00022649"/>
    </source>
</evidence>
<dbReference type="EMBL" id="AP026830">
    <property type="protein sequence ID" value="BDR91818.1"/>
    <property type="molecule type" value="Genomic_DNA"/>
</dbReference>
<evidence type="ECO:0000313" key="5">
    <source>
        <dbReference type="EMBL" id="GGI70107.1"/>
    </source>
</evidence>
<reference evidence="5" key="1">
    <citation type="journal article" date="2014" name="Int. J. Syst. Evol. Microbiol.">
        <title>Complete genome sequence of Corynebacterium casei LMG S-19264T (=DSM 44701T), isolated from a smear-ripened cheese.</title>
        <authorList>
            <consortium name="US DOE Joint Genome Institute (JGI-PGF)"/>
            <person name="Walter F."/>
            <person name="Albersmeier A."/>
            <person name="Kalinowski J."/>
            <person name="Ruckert C."/>
        </authorList>
    </citation>
    <scope>NUCLEOTIDE SEQUENCE</scope>
    <source>
        <strain evidence="5">JCM 11219</strain>
    </source>
</reference>
<keyword evidence="3" id="KW-0378">Hydrolase</keyword>
<dbReference type="InterPro" id="IPR008201">
    <property type="entry name" value="HepT-like"/>
</dbReference>
<dbReference type="GO" id="GO:0016787">
    <property type="term" value="F:hydrolase activity"/>
    <property type="evidence" value="ECO:0007669"/>
    <property type="project" value="UniProtKB-KW"/>
</dbReference>
<dbReference type="GO" id="GO:0004540">
    <property type="term" value="F:RNA nuclease activity"/>
    <property type="evidence" value="ECO:0007669"/>
    <property type="project" value="InterPro"/>
</dbReference>
<accession>A0A830EGV9</accession>
<reference evidence="5" key="2">
    <citation type="submission" date="2020-09" db="EMBL/GenBank/DDBJ databases">
        <authorList>
            <person name="Sun Q."/>
            <person name="Ohkuma M."/>
        </authorList>
    </citation>
    <scope>NUCLEOTIDE SEQUENCE</scope>
    <source>
        <strain evidence="5">JCM 11219</strain>
    </source>
</reference>
<reference evidence="7" key="3">
    <citation type="submission" date="2022-09" db="EMBL/GenBank/DDBJ databases">
        <title>Complete genome sequence of Vulcanisaeta souniana.</title>
        <authorList>
            <person name="Kato S."/>
            <person name="Itoh T."/>
            <person name="Ohkuma M."/>
        </authorList>
    </citation>
    <scope>NUCLEOTIDE SEQUENCE [LARGE SCALE GENOMIC DNA]</scope>
    <source>
        <strain evidence="7">JCM 11219</strain>
    </source>
</reference>
<evidence type="ECO:0000256" key="3">
    <source>
        <dbReference type="ARBA" id="ARBA00022801"/>
    </source>
</evidence>
<evidence type="ECO:0008006" key="8">
    <source>
        <dbReference type="Google" id="ProtNLM"/>
    </source>
</evidence>
<gene>
    <name evidence="5" type="ORF">GCM10007112_03870</name>
    <name evidence="4" type="ORF">Vsou_09110</name>
</gene>
<evidence type="ECO:0000313" key="6">
    <source>
        <dbReference type="Proteomes" id="UP000657075"/>
    </source>
</evidence>
<dbReference type="Proteomes" id="UP001060771">
    <property type="component" value="Chromosome"/>
</dbReference>
<evidence type="ECO:0000313" key="4">
    <source>
        <dbReference type="EMBL" id="BDR91818.1"/>
    </source>
</evidence>